<dbReference type="InterPro" id="IPR011993">
    <property type="entry name" value="PH-like_dom_sf"/>
</dbReference>
<dbReference type="EMBL" id="NWUJ01000007">
    <property type="protein sequence ID" value="PFH34148.1"/>
    <property type="molecule type" value="Genomic_DNA"/>
</dbReference>
<protein>
    <submittedName>
        <fullName evidence="2">Uncharacterized protein</fullName>
    </submittedName>
</protein>
<dbReference type="AlphaFoldDB" id="A0A2A9M6P6"/>
<dbReference type="KEGG" id="bbes:BESB_073000"/>
<dbReference type="VEuPathDB" id="ToxoDB:BESB_073000"/>
<organism evidence="2 3">
    <name type="scientific">Besnoitia besnoiti</name>
    <name type="common">Apicomplexan protozoan</name>
    <dbReference type="NCBI Taxonomy" id="94643"/>
    <lineage>
        <taxon>Eukaryota</taxon>
        <taxon>Sar</taxon>
        <taxon>Alveolata</taxon>
        <taxon>Apicomplexa</taxon>
        <taxon>Conoidasida</taxon>
        <taxon>Coccidia</taxon>
        <taxon>Eucoccidiorida</taxon>
        <taxon>Eimeriorina</taxon>
        <taxon>Sarcocystidae</taxon>
        <taxon>Besnoitia</taxon>
    </lineage>
</organism>
<proteinExistence type="predicted"/>
<dbReference type="GeneID" id="40312226"/>
<evidence type="ECO:0000313" key="3">
    <source>
        <dbReference type="Proteomes" id="UP000224006"/>
    </source>
</evidence>
<feature type="compositionally biased region" description="Acidic residues" evidence="1">
    <location>
        <begin position="198"/>
        <end position="210"/>
    </location>
</feature>
<sequence>MVGQDSPDGDFMTFDEFFGGPGTQTMKKIGLLKRQKSKTGKNELLRVLQNQRVHMDESAIHFVAAPRAGRRADARNSVFKLAQRFRALPDSENVACIHKMFNGVLEDEESGDEDWEPSFRKMPEVLKSKRATPILEDASPEHLMDEANSMGDDAQAAPQGVLTYDQINEDQTVDKFVNDATGHPAAASRAAEERRDDDKEDSDDDDDDDDEIHFAEEEMDALNSMQREFINRNLFAWFTDVRHAYETGVKLVKVNALGHKFIRIVEVKDFLLSIKQPHTLSTVKIDRQVAVTSIVAVRLGKESRQFSAMKSLIEQGLSAAVSSPAPTQCAVVELPGNRTLSLIFLDEENRNGFVFFLRVMIKKALAAASTLQES</sequence>
<dbReference type="RefSeq" id="XP_029218157.1">
    <property type="nucleotide sequence ID" value="XM_029365673.1"/>
</dbReference>
<dbReference type="Proteomes" id="UP000224006">
    <property type="component" value="Unassembled WGS sequence"/>
</dbReference>
<comment type="caution">
    <text evidence="2">The sequence shown here is derived from an EMBL/GenBank/DDBJ whole genome shotgun (WGS) entry which is preliminary data.</text>
</comment>
<keyword evidence="3" id="KW-1185">Reference proteome</keyword>
<evidence type="ECO:0000313" key="2">
    <source>
        <dbReference type="EMBL" id="PFH34148.1"/>
    </source>
</evidence>
<name>A0A2A9M6P6_BESBE</name>
<reference evidence="2 3" key="1">
    <citation type="submission" date="2017-09" db="EMBL/GenBank/DDBJ databases">
        <title>Genome sequencing of Besnoitia besnoiti strain Bb-Ger1.</title>
        <authorList>
            <person name="Schares G."/>
            <person name="Venepally P."/>
            <person name="Lorenzi H.A."/>
        </authorList>
    </citation>
    <scope>NUCLEOTIDE SEQUENCE [LARGE SCALE GENOMIC DNA]</scope>
    <source>
        <strain evidence="2 3">Bb-Ger1</strain>
    </source>
</reference>
<accession>A0A2A9M6P6</accession>
<evidence type="ECO:0000256" key="1">
    <source>
        <dbReference type="SAM" id="MobiDB-lite"/>
    </source>
</evidence>
<feature type="region of interest" description="Disordered" evidence="1">
    <location>
        <begin position="179"/>
        <end position="210"/>
    </location>
</feature>
<gene>
    <name evidence="2" type="ORF">BESB_073000</name>
</gene>
<dbReference type="Gene3D" id="2.30.29.30">
    <property type="entry name" value="Pleckstrin-homology domain (PH domain)/Phosphotyrosine-binding domain (PTB)"/>
    <property type="match status" value="1"/>
</dbReference>